<proteinExistence type="predicted"/>
<dbReference type="PANTHER" id="PTHR34180:SF1">
    <property type="entry name" value="BETA-ALANYL-DOPAMINE_CARCININE HYDROLASE"/>
    <property type="match status" value="1"/>
</dbReference>
<dbReference type="InterPro" id="IPR047794">
    <property type="entry name" value="C45_proenzyme-like"/>
</dbReference>
<dbReference type="CDD" id="cd01935">
    <property type="entry name" value="Ntn_CGH_like"/>
    <property type="match status" value="1"/>
</dbReference>
<dbReference type="RefSeq" id="WP_379597368.1">
    <property type="nucleotide sequence ID" value="NZ_JBHUDE010000046.1"/>
</dbReference>
<evidence type="ECO:0000313" key="3">
    <source>
        <dbReference type="Proteomes" id="UP001597221"/>
    </source>
</evidence>
<protein>
    <submittedName>
        <fullName evidence="2">C45 family autoproteolytic acyltransferase/hydrolase</fullName>
    </submittedName>
</protein>
<dbReference type="InterPro" id="IPR005079">
    <property type="entry name" value="Peptidase_C45_hydrolase"/>
</dbReference>
<keyword evidence="2" id="KW-0808">Transferase</keyword>
<dbReference type="EMBL" id="JBHUDE010000046">
    <property type="protein sequence ID" value="MFD1608034.1"/>
    <property type="molecule type" value="Genomic_DNA"/>
</dbReference>
<organism evidence="2 3">
    <name type="scientific">Oceanobacillus luteolus</name>
    <dbReference type="NCBI Taxonomy" id="1274358"/>
    <lineage>
        <taxon>Bacteria</taxon>
        <taxon>Bacillati</taxon>
        <taxon>Bacillota</taxon>
        <taxon>Bacilli</taxon>
        <taxon>Bacillales</taxon>
        <taxon>Bacillaceae</taxon>
        <taxon>Oceanobacillus</taxon>
    </lineage>
</organism>
<dbReference type="Pfam" id="PF03417">
    <property type="entry name" value="AAT"/>
    <property type="match status" value="1"/>
</dbReference>
<feature type="domain" description="Peptidase C45 hydrolase" evidence="1">
    <location>
        <begin position="105"/>
        <end position="312"/>
    </location>
</feature>
<dbReference type="InterPro" id="IPR047801">
    <property type="entry name" value="Peptidase_C45"/>
</dbReference>
<sequence length="346" mass="39539">MKQVVSDIVQFRGSHYEFGIHQAKLLQHSPILTARKRQWDKRTSRHFIVNEGKIKAIFEHFSPEIWEELMGLADGFDMSIKEAIREFGGYYFEYGKSGCSILMGNDYMIRNYDNDPITYEGRYVLYAPRDGGYATLGPSMQITGRTDGLNEKGLAVGYNFVNRLRSDDGFVCNMIGRLVLEKCATVDEAIKLLEEIPHRHSFTYSLVDITGRNVVVEASATEVLVRDGTVCTNHFENLTKENRFRMDDSLRRYHEIEKQQSTIGNMYDAYKVLNDTDKGVFSKKYGAWAGTIHTAAYTPINLHAWIALGGDRKPFIIDFNKWLNGINLNVKQIKGELEATNGFINR</sequence>
<keyword evidence="3" id="KW-1185">Reference proteome</keyword>
<reference evidence="3" key="1">
    <citation type="journal article" date="2019" name="Int. J. Syst. Evol. Microbiol.">
        <title>The Global Catalogue of Microorganisms (GCM) 10K type strain sequencing project: providing services to taxonomists for standard genome sequencing and annotation.</title>
        <authorList>
            <consortium name="The Broad Institute Genomics Platform"/>
            <consortium name="The Broad Institute Genome Sequencing Center for Infectious Disease"/>
            <person name="Wu L."/>
            <person name="Ma J."/>
        </authorList>
    </citation>
    <scope>NUCLEOTIDE SEQUENCE [LARGE SCALE GENOMIC DNA]</scope>
    <source>
        <strain evidence="3">CGMCC 1.12376</strain>
    </source>
</reference>
<comment type="caution">
    <text evidence="2">The sequence shown here is derived from an EMBL/GenBank/DDBJ whole genome shotgun (WGS) entry which is preliminary data.</text>
</comment>
<name>A0ABW4HR79_9BACI</name>
<keyword evidence="2" id="KW-0012">Acyltransferase</keyword>
<dbReference type="GO" id="GO:0016746">
    <property type="term" value="F:acyltransferase activity"/>
    <property type="evidence" value="ECO:0007669"/>
    <property type="project" value="UniProtKB-KW"/>
</dbReference>
<accession>A0ABW4HR79</accession>
<dbReference type="Gene3D" id="3.60.60.10">
    <property type="entry name" value="Penicillin V Acylase, Chain A"/>
    <property type="match status" value="1"/>
</dbReference>
<dbReference type="PANTHER" id="PTHR34180">
    <property type="entry name" value="PEPTIDASE C45"/>
    <property type="match status" value="1"/>
</dbReference>
<evidence type="ECO:0000259" key="1">
    <source>
        <dbReference type="Pfam" id="PF03417"/>
    </source>
</evidence>
<gene>
    <name evidence="2" type="ORF">ACFSBH_10235</name>
</gene>
<dbReference type="Proteomes" id="UP001597221">
    <property type="component" value="Unassembled WGS sequence"/>
</dbReference>
<evidence type="ECO:0000313" key="2">
    <source>
        <dbReference type="EMBL" id="MFD1608034.1"/>
    </source>
</evidence>
<dbReference type="NCBIfam" id="NF040521">
    <property type="entry name" value="C45_proenzyme"/>
    <property type="match status" value="1"/>
</dbReference>
<dbReference type="SUPFAM" id="SSF56235">
    <property type="entry name" value="N-terminal nucleophile aminohydrolases (Ntn hydrolases)"/>
    <property type="match status" value="1"/>
</dbReference>
<dbReference type="InterPro" id="IPR029055">
    <property type="entry name" value="Ntn_hydrolases_N"/>
</dbReference>